<evidence type="ECO:0000256" key="2">
    <source>
        <dbReference type="SAM" id="Phobius"/>
    </source>
</evidence>
<proteinExistence type="inferred from homology"/>
<keyword evidence="2" id="KW-0472">Membrane</keyword>
<protein>
    <submittedName>
        <fullName evidence="4">Glycosyltransferase</fullName>
    </submittedName>
</protein>
<dbReference type="PANTHER" id="PTHR43630">
    <property type="entry name" value="POLY-BETA-1,6-N-ACETYL-D-GLUCOSAMINE SYNTHASE"/>
    <property type="match status" value="1"/>
</dbReference>
<keyword evidence="2" id="KW-1133">Transmembrane helix</keyword>
<accession>A0ABY3MX62</accession>
<dbReference type="SUPFAM" id="SSF53448">
    <property type="entry name" value="Nucleotide-diphospho-sugar transferases"/>
    <property type="match status" value="1"/>
</dbReference>
<sequence length="315" mass="35615">MEEKIVVSFIIPAFNEANMIVDTLTQLHKFAPKVGYEIIIVDNGSTDNTIELAQHFGDTVISCAQGTIAAVRNFGVQVSTGRILVFIDADVKLTQQWQDNINNTIENIDKNPLLITGSRCSPPENNNTLNTHWFNLLVESNSSTYINSGHLITSKVLFDKISGFNEELRTAEDHDFCIRATQAEALISPNASLKVFHDGYPTTYAQFIKRERWHGREDFKSFTSLFNSKIALIICFHVMLFMLSLAIVYLHGIIAGVSFYALSMFILTLALTRYKFNGSPMQSLMKTSLIHYAYIIGRTLSLVDRLTFRYSSKFR</sequence>
<dbReference type="EMBL" id="PJAI02000008">
    <property type="protein sequence ID" value="TYK65756.1"/>
    <property type="molecule type" value="Genomic_DNA"/>
</dbReference>
<keyword evidence="5" id="KW-1185">Reference proteome</keyword>
<evidence type="ECO:0000313" key="4">
    <source>
        <dbReference type="EMBL" id="TYK65756.1"/>
    </source>
</evidence>
<dbReference type="Proteomes" id="UP000815846">
    <property type="component" value="Unassembled WGS sequence"/>
</dbReference>
<evidence type="ECO:0000259" key="3">
    <source>
        <dbReference type="Pfam" id="PF00535"/>
    </source>
</evidence>
<evidence type="ECO:0000256" key="1">
    <source>
        <dbReference type="ARBA" id="ARBA00038494"/>
    </source>
</evidence>
<name>A0ABY3MX62_9GAMM</name>
<organism evidence="4 5">
    <name type="scientific">Colwellia echini</name>
    <dbReference type="NCBI Taxonomy" id="1982103"/>
    <lineage>
        <taxon>Bacteria</taxon>
        <taxon>Pseudomonadati</taxon>
        <taxon>Pseudomonadota</taxon>
        <taxon>Gammaproteobacteria</taxon>
        <taxon>Alteromonadales</taxon>
        <taxon>Colwelliaceae</taxon>
        <taxon>Colwellia</taxon>
    </lineage>
</organism>
<dbReference type="InterPro" id="IPR001173">
    <property type="entry name" value="Glyco_trans_2-like"/>
</dbReference>
<comment type="caution">
    <text evidence="4">The sequence shown here is derived from an EMBL/GenBank/DDBJ whole genome shotgun (WGS) entry which is preliminary data.</text>
</comment>
<keyword evidence="2" id="KW-0812">Transmembrane</keyword>
<dbReference type="PANTHER" id="PTHR43630:SF2">
    <property type="entry name" value="GLYCOSYLTRANSFERASE"/>
    <property type="match status" value="1"/>
</dbReference>
<gene>
    <name evidence="4" type="ORF">CWS31_008895</name>
</gene>
<feature type="domain" description="Glycosyltransferase 2-like" evidence="3">
    <location>
        <begin position="8"/>
        <end position="133"/>
    </location>
</feature>
<reference evidence="4 5" key="1">
    <citation type="submission" date="2019-08" db="EMBL/GenBank/DDBJ databases">
        <title>Microbe sample from Colwellia echini.</title>
        <authorList>
            <person name="Christiansen L."/>
            <person name="Pathiraja D."/>
            <person name="Schultz-Johansen M."/>
            <person name="Choi I.-G."/>
            <person name="Stougaard P."/>
        </authorList>
    </citation>
    <scope>NUCLEOTIDE SEQUENCE [LARGE SCALE GENOMIC DNA]</scope>
    <source>
        <strain evidence="4 5">A3</strain>
    </source>
</reference>
<feature type="transmembrane region" description="Helical" evidence="2">
    <location>
        <begin position="230"/>
        <end position="251"/>
    </location>
</feature>
<comment type="similarity">
    <text evidence="1">Belongs to the glycosyltransferase 2 family. WaaE/KdtX subfamily.</text>
</comment>
<evidence type="ECO:0000313" key="5">
    <source>
        <dbReference type="Proteomes" id="UP000815846"/>
    </source>
</evidence>
<dbReference type="InterPro" id="IPR029044">
    <property type="entry name" value="Nucleotide-diphossugar_trans"/>
</dbReference>
<dbReference type="RefSeq" id="WP_101344866.1">
    <property type="nucleotide sequence ID" value="NZ_PJAI02000008.1"/>
</dbReference>
<dbReference type="Pfam" id="PF00535">
    <property type="entry name" value="Glycos_transf_2"/>
    <property type="match status" value="1"/>
</dbReference>
<feature type="transmembrane region" description="Helical" evidence="2">
    <location>
        <begin position="257"/>
        <end position="276"/>
    </location>
</feature>
<dbReference type="Gene3D" id="3.90.550.10">
    <property type="entry name" value="Spore Coat Polysaccharide Biosynthesis Protein SpsA, Chain A"/>
    <property type="match status" value="1"/>
</dbReference>